<comment type="subcellular location">
    <subcellularLocation>
        <location evidence="1">Cell membrane</location>
        <topology evidence="1">Multi-pass membrane protein</topology>
    </subcellularLocation>
</comment>
<evidence type="ECO:0000256" key="4">
    <source>
        <dbReference type="ARBA" id="ARBA00022989"/>
    </source>
</evidence>
<gene>
    <name evidence="8" type="ORF">IF129_17270</name>
</gene>
<accession>A0A927F0C6</accession>
<evidence type="ECO:0000256" key="5">
    <source>
        <dbReference type="ARBA" id="ARBA00023136"/>
    </source>
</evidence>
<dbReference type="EMBL" id="JACXYU010000009">
    <property type="protein sequence ID" value="MBD3933295.1"/>
    <property type="molecule type" value="Genomic_DNA"/>
</dbReference>
<keyword evidence="3 6" id="KW-0812">Transmembrane</keyword>
<evidence type="ECO:0000256" key="1">
    <source>
        <dbReference type="ARBA" id="ARBA00004651"/>
    </source>
</evidence>
<dbReference type="RefSeq" id="WP_191210592.1">
    <property type="nucleotide sequence ID" value="NZ_BAABKL010000050.1"/>
</dbReference>
<feature type="domain" description="Cardiolipin synthase N-terminal" evidence="7">
    <location>
        <begin position="28"/>
        <end position="74"/>
    </location>
</feature>
<sequence length="140" mass="16137">MSGDAVSLAYDYPVLGAFWTIMWIFLWVMWIFLIFRVIVDLFRDDDLSGWAKTGWLIFVLVLPFLGVFVYLIARGRGMGKREQEHARAQLESTNRYIRETVGATGPVSEAEQLAHLSEVRARGDLTDEEFRRAKEKILHA</sequence>
<evidence type="ECO:0000313" key="9">
    <source>
        <dbReference type="Proteomes" id="UP000632289"/>
    </source>
</evidence>
<feature type="transmembrane region" description="Helical" evidence="6">
    <location>
        <begin position="55"/>
        <end position="73"/>
    </location>
</feature>
<comment type="caution">
    <text evidence="8">The sequence shown here is derived from an EMBL/GenBank/DDBJ whole genome shotgun (WGS) entry which is preliminary data.</text>
</comment>
<feature type="transmembrane region" description="Helical" evidence="6">
    <location>
        <begin position="12"/>
        <end position="35"/>
    </location>
</feature>
<keyword evidence="5 6" id="KW-0472">Membrane</keyword>
<evidence type="ECO:0000256" key="3">
    <source>
        <dbReference type="ARBA" id="ARBA00022692"/>
    </source>
</evidence>
<keyword evidence="9" id="KW-1185">Reference proteome</keyword>
<dbReference type="InterPro" id="IPR027379">
    <property type="entry name" value="CLS_N"/>
</dbReference>
<dbReference type="AlphaFoldDB" id="A0A927F0C6"/>
<keyword evidence="2" id="KW-1003">Cell membrane</keyword>
<reference evidence="8" key="1">
    <citation type="submission" date="2020-09" db="EMBL/GenBank/DDBJ databases">
        <title>Secondary metabolite and genome analysis of marine Streptomyces chumphonensis KK1-2T.</title>
        <authorList>
            <person name="Phongsopitanun W."/>
            <person name="Kanchanasin P."/>
            <person name="Pittayakhajonwut P."/>
            <person name="Suwanborirux K."/>
            <person name="Tanasupawat S."/>
        </authorList>
    </citation>
    <scope>NUCLEOTIDE SEQUENCE</scope>
    <source>
        <strain evidence="8">KK1-2</strain>
    </source>
</reference>
<evidence type="ECO:0000256" key="6">
    <source>
        <dbReference type="SAM" id="Phobius"/>
    </source>
</evidence>
<dbReference type="Proteomes" id="UP000632289">
    <property type="component" value="Unassembled WGS sequence"/>
</dbReference>
<protein>
    <submittedName>
        <fullName evidence="8">SHOCT domain-containing protein</fullName>
    </submittedName>
</protein>
<evidence type="ECO:0000259" key="7">
    <source>
        <dbReference type="Pfam" id="PF13396"/>
    </source>
</evidence>
<evidence type="ECO:0000313" key="8">
    <source>
        <dbReference type="EMBL" id="MBD3933295.1"/>
    </source>
</evidence>
<keyword evidence="4 6" id="KW-1133">Transmembrane helix</keyword>
<organism evidence="8 9">
    <name type="scientific">Streptomyces chumphonensis</name>
    <dbReference type="NCBI Taxonomy" id="1214925"/>
    <lineage>
        <taxon>Bacteria</taxon>
        <taxon>Bacillati</taxon>
        <taxon>Actinomycetota</taxon>
        <taxon>Actinomycetes</taxon>
        <taxon>Kitasatosporales</taxon>
        <taxon>Streptomycetaceae</taxon>
        <taxon>Streptomyces</taxon>
    </lineage>
</organism>
<evidence type="ECO:0000256" key="2">
    <source>
        <dbReference type="ARBA" id="ARBA00022475"/>
    </source>
</evidence>
<dbReference type="Pfam" id="PF13396">
    <property type="entry name" value="PLDc_N"/>
    <property type="match status" value="1"/>
</dbReference>
<proteinExistence type="predicted"/>
<name>A0A927F0C6_9ACTN</name>